<dbReference type="GO" id="GO:0008236">
    <property type="term" value="F:serine-type peptidase activity"/>
    <property type="evidence" value="ECO:0007669"/>
    <property type="project" value="InterPro"/>
</dbReference>
<dbReference type="Pfam" id="PF14684">
    <property type="entry name" value="Tricorn_C1"/>
    <property type="match status" value="1"/>
</dbReference>
<evidence type="ECO:0000259" key="2">
    <source>
        <dbReference type="SMART" id="SM00245"/>
    </source>
</evidence>
<dbReference type="PANTHER" id="PTHR11261:SF3">
    <property type="entry name" value="RETINOL-BINDING PROTEIN 3"/>
    <property type="match status" value="1"/>
</dbReference>
<feature type="domain" description="Tail specific protease" evidence="2">
    <location>
        <begin position="143"/>
        <end position="339"/>
    </location>
</feature>
<feature type="chain" id="PRO_5040860581" evidence="1">
    <location>
        <begin position="21"/>
        <end position="361"/>
    </location>
</feature>
<dbReference type="Gene3D" id="3.90.226.10">
    <property type="entry name" value="2-enoyl-CoA Hydratase, Chain A, domain 1"/>
    <property type="match status" value="1"/>
</dbReference>
<dbReference type="Gene3D" id="3.30.750.44">
    <property type="match status" value="1"/>
</dbReference>
<proteinExistence type="predicted"/>
<sequence>MKIKISFLTLMLLLCFSIQGQTEKKLSRPEKDFEKFWITFKDNYAFFKLKGVDWDETYKIFRLQVNRKTKEKELIQLFSEMVAPLKDGHISISKKDQIVYKVKKPSVFKEEFKGHEKELWETSFKTLEKKGFSEIKGIGPIVNNEHLYYVSQNSDIGFVRISRCFGSLESIYDDKKEIEDTQLMLSLFDSILNSFSKTKGIIIDIRANGGGHGGLELATRLANEKKITHYKAVRIKGNYDAISTLEPIYITPNQGVNYANPVVILTNDKTASSAEDFTIALYQQKNVTTLGTNTAGMLSDMLSTDLYHKISFTLSNQIYYSIDKIPLEGIGVPAKIELKNSKKDIDNGIDPLIIKAIEILN</sequence>
<keyword evidence="1" id="KW-0732">Signal</keyword>
<dbReference type="InterPro" id="IPR029045">
    <property type="entry name" value="ClpP/crotonase-like_dom_sf"/>
</dbReference>
<gene>
    <name evidence="3" type="ORF">MW871_02385</name>
</gene>
<dbReference type="AlphaFoldDB" id="A0A9X1XP39"/>
<reference evidence="3" key="1">
    <citation type="submission" date="2022-04" db="EMBL/GenBank/DDBJ databases">
        <title>Flavobacterium pygoscelis sp. nov. isolated from Chinstrap chick (Pygoscelis antarcticus).</title>
        <authorList>
            <person name="Irgang R."/>
            <person name="Poblete-Morales M."/>
            <person name="Avendano-Herrera R."/>
        </authorList>
    </citation>
    <scope>NUCLEOTIDE SEQUENCE</scope>
    <source>
        <strain evidence="3">I-SCBP12n</strain>
    </source>
</reference>
<dbReference type="EMBL" id="JALNUB010000002">
    <property type="protein sequence ID" value="MCK8140732.1"/>
    <property type="molecule type" value="Genomic_DNA"/>
</dbReference>
<dbReference type="CDD" id="cd07563">
    <property type="entry name" value="Peptidase_S41_IRBP"/>
    <property type="match status" value="1"/>
</dbReference>
<feature type="signal peptide" evidence="1">
    <location>
        <begin position="1"/>
        <end position="20"/>
    </location>
</feature>
<comment type="caution">
    <text evidence="3">The sequence shown here is derived from an EMBL/GenBank/DDBJ whole genome shotgun (WGS) entry which is preliminary data.</text>
</comment>
<dbReference type="InterPro" id="IPR005151">
    <property type="entry name" value="Tail-specific_protease"/>
</dbReference>
<dbReference type="SMART" id="SM00245">
    <property type="entry name" value="TSPc"/>
    <property type="match status" value="1"/>
</dbReference>
<protein>
    <submittedName>
        <fullName evidence="3">S41 family peptidase</fullName>
    </submittedName>
</protein>
<keyword evidence="4" id="KW-1185">Reference proteome</keyword>
<dbReference type="Pfam" id="PF03572">
    <property type="entry name" value="Peptidase_S41"/>
    <property type="match status" value="1"/>
</dbReference>
<dbReference type="RefSeq" id="WP_248427423.1">
    <property type="nucleotide sequence ID" value="NZ_JALNUB010000002.1"/>
</dbReference>
<dbReference type="SUPFAM" id="SSF52096">
    <property type="entry name" value="ClpP/crotonase"/>
    <property type="match status" value="1"/>
</dbReference>
<evidence type="ECO:0000313" key="3">
    <source>
        <dbReference type="EMBL" id="MCK8140732.1"/>
    </source>
</evidence>
<accession>A0A9X1XP39</accession>
<dbReference type="Proteomes" id="UP001139260">
    <property type="component" value="Unassembled WGS sequence"/>
</dbReference>
<dbReference type="GO" id="GO:0006508">
    <property type="term" value="P:proteolysis"/>
    <property type="evidence" value="ECO:0007669"/>
    <property type="project" value="InterPro"/>
</dbReference>
<evidence type="ECO:0000256" key="1">
    <source>
        <dbReference type="SAM" id="SignalP"/>
    </source>
</evidence>
<dbReference type="PANTHER" id="PTHR11261">
    <property type="entry name" value="INTERPHOTORECEPTOR RETINOID-BINDING PROTEIN"/>
    <property type="match status" value="1"/>
</dbReference>
<dbReference type="InterPro" id="IPR028204">
    <property type="entry name" value="Tricorn_C1"/>
</dbReference>
<organism evidence="3 4">
    <name type="scientific">Flavobacterium pygoscelis</name>
    <dbReference type="NCBI Taxonomy" id="2893176"/>
    <lineage>
        <taxon>Bacteria</taxon>
        <taxon>Pseudomonadati</taxon>
        <taxon>Bacteroidota</taxon>
        <taxon>Flavobacteriia</taxon>
        <taxon>Flavobacteriales</taxon>
        <taxon>Flavobacteriaceae</taxon>
        <taxon>Flavobacterium</taxon>
    </lineage>
</organism>
<name>A0A9X1XP39_9FLAO</name>
<evidence type="ECO:0000313" key="4">
    <source>
        <dbReference type="Proteomes" id="UP001139260"/>
    </source>
</evidence>